<evidence type="ECO:0000256" key="3">
    <source>
        <dbReference type="ARBA" id="ARBA00011738"/>
    </source>
</evidence>
<dbReference type="InterPro" id="IPR038157">
    <property type="entry name" value="FeoA_core_dom"/>
</dbReference>
<dbReference type="Pfam" id="PF01325">
    <property type="entry name" value="Fe_dep_repress"/>
    <property type="match status" value="1"/>
</dbReference>
<evidence type="ECO:0000259" key="9">
    <source>
        <dbReference type="PROSITE" id="PS50944"/>
    </source>
</evidence>
<comment type="subcellular location">
    <subcellularLocation>
        <location evidence="1">Cytoplasm</location>
    </subcellularLocation>
</comment>
<dbReference type="AlphaFoldDB" id="A0A1I5DV59"/>
<dbReference type="GO" id="GO:0003677">
    <property type="term" value="F:DNA binding"/>
    <property type="evidence" value="ECO:0007669"/>
    <property type="project" value="UniProtKB-KW"/>
</dbReference>
<dbReference type="STRING" id="995034.SAMN05216219_3112"/>
<keyword evidence="7" id="KW-0238">DNA-binding</keyword>
<proteinExistence type="inferred from homology"/>
<dbReference type="PANTHER" id="PTHR33238">
    <property type="entry name" value="IRON (METAL) DEPENDENT REPRESSOR, DTXR FAMILY"/>
    <property type="match status" value="1"/>
</dbReference>
<dbReference type="GO" id="GO:0045892">
    <property type="term" value="P:negative regulation of DNA-templated transcription"/>
    <property type="evidence" value="ECO:0007669"/>
    <property type="project" value="TreeGrafter"/>
</dbReference>
<dbReference type="OrthoDB" id="3208141at2"/>
<keyword evidence="11" id="KW-1185">Reference proteome</keyword>
<dbReference type="PROSITE" id="PS50944">
    <property type="entry name" value="HTH_DTXR"/>
    <property type="match status" value="1"/>
</dbReference>
<gene>
    <name evidence="10" type="ORF">SAMN05216219_3112</name>
</gene>
<dbReference type="Gene3D" id="2.30.30.90">
    <property type="match status" value="1"/>
</dbReference>
<dbReference type="InterPro" id="IPR022687">
    <property type="entry name" value="HTH_DTXR"/>
</dbReference>
<name>A0A1I5DV59_9MICO</name>
<evidence type="ECO:0000256" key="6">
    <source>
        <dbReference type="ARBA" id="ARBA00023015"/>
    </source>
</evidence>
<evidence type="ECO:0000256" key="8">
    <source>
        <dbReference type="ARBA" id="ARBA00023163"/>
    </source>
</evidence>
<dbReference type="EMBL" id="FOVM01000011">
    <property type="protein sequence ID" value="SFO03132.1"/>
    <property type="molecule type" value="Genomic_DNA"/>
</dbReference>
<comment type="subunit">
    <text evidence="3">Homodimer.</text>
</comment>
<dbReference type="InterPro" id="IPR036388">
    <property type="entry name" value="WH-like_DNA-bd_sf"/>
</dbReference>
<dbReference type="Gene3D" id="1.10.60.10">
    <property type="entry name" value="Iron dependent repressor, metal binding and dimerisation domain"/>
    <property type="match status" value="1"/>
</dbReference>
<dbReference type="InterPro" id="IPR022689">
    <property type="entry name" value="Iron_dep_repressor"/>
</dbReference>
<keyword evidence="5" id="KW-0408">Iron</keyword>
<reference evidence="11" key="1">
    <citation type="submission" date="2016-10" db="EMBL/GenBank/DDBJ databases">
        <authorList>
            <person name="Varghese N."/>
            <person name="Submissions S."/>
        </authorList>
    </citation>
    <scope>NUCLEOTIDE SEQUENCE [LARGE SCALE GENOMIC DNA]</scope>
    <source>
        <strain evidence="11">CGMCC 1.11101</strain>
    </source>
</reference>
<evidence type="ECO:0000256" key="2">
    <source>
        <dbReference type="ARBA" id="ARBA00007871"/>
    </source>
</evidence>
<dbReference type="InterPro" id="IPR050536">
    <property type="entry name" value="DtxR_MntR_Metal-Reg"/>
</dbReference>
<protein>
    <submittedName>
        <fullName evidence="10">Iron (Metal) dependent repressor, DtxR family</fullName>
    </submittedName>
</protein>
<dbReference type="SUPFAM" id="SSF46785">
    <property type="entry name" value="Winged helix' DNA-binding domain"/>
    <property type="match status" value="1"/>
</dbReference>
<organism evidence="10 11">
    <name type="scientific">Mycetocola miduiensis</name>
    <dbReference type="NCBI Taxonomy" id="995034"/>
    <lineage>
        <taxon>Bacteria</taxon>
        <taxon>Bacillati</taxon>
        <taxon>Actinomycetota</taxon>
        <taxon>Actinomycetes</taxon>
        <taxon>Micrococcales</taxon>
        <taxon>Microbacteriaceae</taxon>
        <taxon>Mycetocola</taxon>
    </lineage>
</organism>
<dbReference type="InterPro" id="IPR008988">
    <property type="entry name" value="Transcriptional_repressor_C"/>
</dbReference>
<keyword evidence="6" id="KW-0805">Transcription regulation</keyword>
<dbReference type="SUPFAM" id="SSF47979">
    <property type="entry name" value="Iron-dependent repressor protein, dimerization domain"/>
    <property type="match status" value="1"/>
</dbReference>
<dbReference type="InterPro" id="IPR001367">
    <property type="entry name" value="Fe_dep_repressor"/>
</dbReference>
<dbReference type="GO" id="GO:0005737">
    <property type="term" value="C:cytoplasm"/>
    <property type="evidence" value="ECO:0007669"/>
    <property type="project" value="UniProtKB-SubCell"/>
</dbReference>
<dbReference type="GO" id="GO:0046914">
    <property type="term" value="F:transition metal ion binding"/>
    <property type="evidence" value="ECO:0007669"/>
    <property type="project" value="InterPro"/>
</dbReference>
<dbReference type="InterPro" id="IPR036421">
    <property type="entry name" value="Fe_dep_repressor_sf"/>
</dbReference>
<keyword evidence="8" id="KW-0804">Transcription</keyword>
<dbReference type="SMART" id="SM00529">
    <property type="entry name" value="HTH_DTXR"/>
    <property type="match status" value="1"/>
</dbReference>
<dbReference type="FunFam" id="1.10.60.10:FF:000001">
    <property type="entry name" value="Iron dependent repressor"/>
    <property type="match status" value="1"/>
</dbReference>
<evidence type="ECO:0000313" key="11">
    <source>
        <dbReference type="Proteomes" id="UP000198867"/>
    </source>
</evidence>
<sequence>MTDLIDTTEMYLRTILELEEENIVPLRARISERLGHSGPTVSQTVGRMERDGLVVVSGDRHLELTGPGRRKAVHVMRKHRLAERLLSDVIGLEWEFVHEEACRWEHVMSEQVERKLLAMLDHPTESPYGNPIPGLDELGDTPAGTFSHGVTSLVELVRGAVGPTTATIRRLGEPAQVDPELLLQLKQAGVMPGNIGVFSAVGSYVLVRVEGFGGGLELPNEVAGHIFVQDA</sequence>
<dbReference type="Gene3D" id="1.10.10.10">
    <property type="entry name" value="Winged helix-like DNA-binding domain superfamily/Winged helix DNA-binding domain"/>
    <property type="match status" value="1"/>
</dbReference>
<comment type="similarity">
    <text evidence="2">Belongs to the DtxR/MntR family.</text>
</comment>
<dbReference type="GO" id="GO:0046983">
    <property type="term" value="F:protein dimerization activity"/>
    <property type="evidence" value="ECO:0007669"/>
    <property type="project" value="InterPro"/>
</dbReference>
<evidence type="ECO:0000256" key="7">
    <source>
        <dbReference type="ARBA" id="ARBA00023125"/>
    </source>
</evidence>
<accession>A0A1I5DV59</accession>
<dbReference type="PANTHER" id="PTHR33238:SF10">
    <property type="entry name" value="IRON-DEPENDENT REPRESSOR IDER"/>
    <property type="match status" value="1"/>
</dbReference>
<evidence type="ECO:0000256" key="1">
    <source>
        <dbReference type="ARBA" id="ARBA00004496"/>
    </source>
</evidence>
<dbReference type="Pfam" id="PF02742">
    <property type="entry name" value="Fe_dep_repr_C"/>
    <property type="match status" value="1"/>
</dbReference>
<dbReference type="Proteomes" id="UP000198867">
    <property type="component" value="Unassembled WGS sequence"/>
</dbReference>
<evidence type="ECO:0000256" key="4">
    <source>
        <dbReference type="ARBA" id="ARBA00022490"/>
    </source>
</evidence>
<dbReference type="GO" id="GO:0003700">
    <property type="term" value="F:DNA-binding transcription factor activity"/>
    <property type="evidence" value="ECO:0007669"/>
    <property type="project" value="InterPro"/>
</dbReference>
<evidence type="ECO:0000256" key="5">
    <source>
        <dbReference type="ARBA" id="ARBA00023004"/>
    </source>
</evidence>
<keyword evidence="4" id="KW-0963">Cytoplasm</keyword>
<feature type="domain" description="HTH dtxR-type" evidence="9">
    <location>
        <begin position="1"/>
        <end position="65"/>
    </location>
</feature>
<evidence type="ECO:0000313" key="10">
    <source>
        <dbReference type="EMBL" id="SFO03132.1"/>
    </source>
</evidence>
<dbReference type="InterPro" id="IPR036390">
    <property type="entry name" value="WH_DNA-bd_sf"/>
</dbReference>
<dbReference type="RefSeq" id="WP_090713065.1">
    <property type="nucleotide sequence ID" value="NZ_FOVM01000011.1"/>
</dbReference>
<dbReference type="SUPFAM" id="SSF50037">
    <property type="entry name" value="C-terminal domain of transcriptional repressors"/>
    <property type="match status" value="1"/>
</dbReference>